<feature type="chain" id="PRO_5043473540" evidence="1">
    <location>
        <begin position="18"/>
        <end position="161"/>
    </location>
</feature>
<dbReference type="Proteomes" id="UP000827092">
    <property type="component" value="Unassembled WGS sequence"/>
</dbReference>
<proteinExistence type="predicted"/>
<evidence type="ECO:0000313" key="3">
    <source>
        <dbReference type="Proteomes" id="UP000827092"/>
    </source>
</evidence>
<gene>
    <name evidence="2" type="ORF">JTE90_014259</name>
</gene>
<keyword evidence="1" id="KW-0732">Signal</keyword>
<comment type="caution">
    <text evidence="2">The sequence shown here is derived from an EMBL/GenBank/DDBJ whole genome shotgun (WGS) entry which is preliminary data.</text>
</comment>
<dbReference type="AlphaFoldDB" id="A0AAV6UBF7"/>
<keyword evidence="3" id="KW-1185">Reference proteome</keyword>
<reference evidence="2 3" key="1">
    <citation type="journal article" date="2022" name="Nat. Ecol. Evol.">
        <title>A masculinizing supergene underlies an exaggerated male reproductive morph in a spider.</title>
        <authorList>
            <person name="Hendrickx F."/>
            <person name="De Corte Z."/>
            <person name="Sonet G."/>
            <person name="Van Belleghem S.M."/>
            <person name="Kostlbacher S."/>
            <person name="Vangestel C."/>
        </authorList>
    </citation>
    <scope>NUCLEOTIDE SEQUENCE [LARGE SCALE GENOMIC DNA]</scope>
    <source>
        <strain evidence="2">W744_W776</strain>
    </source>
</reference>
<protein>
    <submittedName>
        <fullName evidence="2">Uncharacterized protein</fullName>
    </submittedName>
</protein>
<evidence type="ECO:0000256" key="1">
    <source>
        <dbReference type="SAM" id="SignalP"/>
    </source>
</evidence>
<evidence type="ECO:0000313" key="2">
    <source>
        <dbReference type="EMBL" id="KAG8181532.1"/>
    </source>
</evidence>
<dbReference type="EMBL" id="JAFNEN010000509">
    <property type="protein sequence ID" value="KAG8181532.1"/>
    <property type="molecule type" value="Genomic_DNA"/>
</dbReference>
<name>A0AAV6UBF7_9ARAC</name>
<organism evidence="2 3">
    <name type="scientific">Oedothorax gibbosus</name>
    <dbReference type="NCBI Taxonomy" id="931172"/>
    <lineage>
        <taxon>Eukaryota</taxon>
        <taxon>Metazoa</taxon>
        <taxon>Ecdysozoa</taxon>
        <taxon>Arthropoda</taxon>
        <taxon>Chelicerata</taxon>
        <taxon>Arachnida</taxon>
        <taxon>Araneae</taxon>
        <taxon>Araneomorphae</taxon>
        <taxon>Entelegynae</taxon>
        <taxon>Araneoidea</taxon>
        <taxon>Linyphiidae</taxon>
        <taxon>Erigoninae</taxon>
        <taxon>Oedothorax</taxon>
    </lineage>
</organism>
<accession>A0AAV6UBF7</accession>
<feature type="signal peptide" evidence="1">
    <location>
        <begin position="1"/>
        <end position="17"/>
    </location>
</feature>
<sequence length="161" mass="18031">MRCLALVALCFVAVAYAQEVPQVNWGKCPELEPTAQEQRSKGDVIQQCLEKNPPPAEGASLTQEQIDAHRETITTCALKTEGWFGANNEYNYQRARKEIQSKNLKPESQILSKHDECSKEAKENFSDSSVPQVQLYQACMDYHITRICEIKITPPAGETSA</sequence>